<dbReference type="InterPro" id="IPR005905">
    <property type="entry name" value="D_ala_D_ala"/>
</dbReference>
<keyword evidence="2" id="KW-0436">Ligase</keyword>
<keyword evidence="10" id="KW-0961">Cell wall biogenesis/degradation</keyword>
<protein>
    <recommendedName>
        <fullName evidence="12">ATP-grasp domain-containing protein</fullName>
    </recommendedName>
</protein>
<evidence type="ECO:0000256" key="8">
    <source>
        <dbReference type="ARBA" id="ARBA00022984"/>
    </source>
</evidence>
<keyword evidence="14" id="KW-1185">Reference proteome</keyword>
<dbReference type="GO" id="GO:0008716">
    <property type="term" value="F:D-alanine-D-alanine ligase activity"/>
    <property type="evidence" value="ECO:0007669"/>
    <property type="project" value="InterPro"/>
</dbReference>
<keyword evidence="4 11" id="KW-0547">Nucleotide-binding</keyword>
<dbReference type="AlphaFoldDB" id="A0AAD9J642"/>
<evidence type="ECO:0000256" key="11">
    <source>
        <dbReference type="PROSITE-ProRule" id="PRU00409"/>
    </source>
</evidence>
<reference evidence="13" key="1">
    <citation type="journal article" date="2023" name="Mol. Biol. Evol.">
        <title>Third-Generation Sequencing Reveals the Adaptive Role of the Epigenome in Three Deep-Sea Polychaetes.</title>
        <authorList>
            <person name="Perez M."/>
            <person name="Aroh O."/>
            <person name="Sun Y."/>
            <person name="Lan Y."/>
            <person name="Juniper S.K."/>
            <person name="Young C.R."/>
            <person name="Angers B."/>
            <person name="Qian P.Y."/>
        </authorList>
    </citation>
    <scope>NUCLEOTIDE SEQUENCE</scope>
    <source>
        <strain evidence="13">P08H-3</strain>
    </source>
</reference>
<evidence type="ECO:0000256" key="7">
    <source>
        <dbReference type="ARBA" id="ARBA00022960"/>
    </source>
</evidence>
<keyword evidence="3" id="KW-0479">Metal-binding</keyword>
<feature type="domain" description="ATP-grasp" evidence="12">
    <location>
        <begin position="43"/>
        <end position="253"/>
    </location>
</feature>
<dbReference type="GO" id="GO:0005829">
    <property type="term" value="C:cytosol"/>
    <property type="evidence" value="ECO:0007669"/>
    <property type="project" value="TreeGrafter"/>
</dbReference>
<sequence length="271" mass="30396">MPIMHGSYAEDGSIQGILSSLPFPYTCTNVSSAALTINKILTKKILHDSCIPVLPTYRIDKQDIKDSHSKNKILKEISERFPFPLFVKPSSGGSSQGISKVKSHQKLIPAIELALELDSMVLVEPALIDRQEIEVAVTGNEDITTYTPAEIITSYEFYDYTAKYINPASTNFFLPAHINKNMIKQIQLYARQAYKAVGCSIMARVDFLIDTQKQQIYVNEINTIPGFTTISMFPRMLMHDGISYPQIIELLIQLAIARQCTNSINTTSRIQ</sequence>
<evidence type="ECO:0000256" key="9">
    <source>
        <dbReference type="ARBA" id="ARBA00023211"/>
    </source>
</evidence>
<dbReference type="PANTHER" id="PTHR23132">
    <property type="entry name" value="D-ALANINE--D-ALANINE LIGASE"/>
    <property type="match status" value="1"/>
</dbReference>
<evidence type="ECO:0000256" key="6">
    <source>
        <dbReference type="ARBA" id="ARBA00022842"/>
    </source>
</evidence>
<dbReference type="Pfam" id="PF07478">
    <property type="entry name" value="Dala_Dala_lig_C"/>
    <property type="match status" value="1"/>
</dbReference>
<dbReference type="PROSITE" id="PS00844">
    <property type="entry name" value="DALA_DALA_LIGASE_2"/>
    <property type="match status" value="1"/>
</dbReference>
<dbReference type="SUPFAM" id="SSF52440">
    <property type="entry name" value="PreATP-grasp domain"/>
    <property type="match status" value="1"/>
</dbReference>
<proteinExistence type="inferred from homology"/>
<evidence type="ECO:0000256" key="10">
    <source>
        <dbReference type="ARBA" id="ARBA00023316"/>
    </source>
</evidence>
<evidence type="ECO:0000256" key="4">
    <source>
        <dbReference type="ARBA" id="ARBA00022741"/>
    </source>
</evidence>
<comment type="caution">
    <text evidence="13">The sequence shown here is derived from an EMBL/GenBank/DDBJ whole genome shotgun (WGS) entry which is preliminary data.</text>
</comment>
<keyword evidence="9" id="KW-0464">Manganese</keyword>
<dbReference type="InterPro" id="IPR011761">
    <property type="entry name" value="ATP-grasp"/>
</dbReference>
<dbReference type="PROSITE" id="PS50975">
    <property type="entry name" value="ATP_GRASP"/>
    <property type="match status" value="1"/>
</dbReference>
<dbReference type="GO" id="GO:0005524">
    <property type="term" value="F:ATP binding"/>
    <property type="evidence" value="ECO:0007669"/>
    <property type="project" value="UniProtKB-UniRule"/>
</dbReference>
<evidence type="ECO:0000313" key="14">
    <source>
        <dbReference type="Proteomes" id="UP001208570"/>
    </source>
</evidence>
<dbReference type="Gene3D" id="3.30.1490.20">
    <property type="entry name" value="ATP-grasp fold, A domain"/>
    <property type="match status" value="1"/>
</dbReference>
<dbReference type="InterPro" id="IPR016185">
    <property type="entry name" value="PreATP-grasp_dom_sf"/>
</dbReference>
<organism evidence="13 14">
    <name type="scientific">Paralvinella palmiformis</name>
    <dbReference type="NCBI Taxonomy" id="53620"/>
    <lineage>
        <taxon>Eukaryota</taxon>
        <taxon>Metazoa</taxon>
        <taxon>Spiralia</taxon>
        <taxon>Lophotrochozoa</taxon>
        <taxon>Annelida</taxon>
        <taxon>Polychaeta</taxon>
        <taxon>Sedentaria</taxon>
        <taxon>Canalipalpata</taxon>
        <taxon>Terebellida</taxon>
        <taxon>Terebelliformia</taxon>
        <taxon>Alvinellidae</taxon>
        <taxon>Paralvinella</taxon>
    </lineage>
</organism>
<name>A0AAD9J642_9ANNE</name>
<dbReference type="Gene3D" id="3.30.470.20">
    <property type="entry name" value="ATP-grasp fold, B domain"/>
    <property type="match status" value="1"/>
</dbReference>
<evidence type="ECO:0000256" key="2">
    <source>
        <dbReference type="ARBA" id="ARBA00022598"/>
    </source>
</evidence>
<comment type="similarity">
    <text evidence="1">Belongs to the D-alanine--D-alanine ligase family.</text>
</comment>
<dbReference type="Proteomes" id="UP001208570">
    <property type="component" value="Unassembled WGS sequence"/>
</dbReference>
<keyword evidence="8" id="KW-0573">Peptidoglycan synthesis</keyword>
<evidence type="ECO:0000256" key="1">
    <source>
        <dbReference type="ARBA" id="ARBA00010871"/>
    </source>
</evidence>
<keyword evidence="7" id="KW-0133">Cell shape</keyword>
<dbReference type="InterPro" id="IPR011095">
    <property type="entry name" value="Dala_Dala_lig_C"/>
</dbReference>
<keyword evidence="5 11" id="KW-0067">ATP-binding</keyword>
<accession>A0AAD9J642</accession>
<dbReference type="EMBL" id="JAODUP010000583">
    <property type="protein sequence ID" value="KAK2146818.1"/>
    <property type="molecule type" value="Genomic_DNA"/>
</dbReference>
<keyword evidence="6" id="KW-0460">Magnesium</keyword>
<dbReference type="PANTHER" id="PTHR23132:SF25">
    <property type="entry name" value="D-ALANINE--D-ALANINE LIGASE A"/>
    <property type="match status" value="1"/>
</dbReference>
<dbReference type="NCBIfam" id="NF002528">
    <property type="entry name" value="PRK01966.1-4"/>
    <property type="match status" value="1"/>
</dbReference>
<dbReference type="SUPFAM" id="SSF56059">
    <property type="entry name" value="Glutathione synthetase ATP-binding domain-like"/>
    <property type="match status" value="1"/>
</dbReference>
<gene>
    <name evidence="13" type="ORF">LSH36_583g02456</name>
</gene>
<dbReference type="PIRSF" id="PIRSF039102">
    <property type="entry name" value="Ddl/VanB"/>
    <property type="match status" value="1"/>
</dbReference>
<evidence type="ECO:0000259" key="12">
    <source>
        <dbReference type="PROSITE" id="PS50975"/>
    </source>
</evidence>
<evidence type="ECO:0000313" key="13">
    <source>
        <dbReference type="EMBL" id="KAK2146818.1"/>
    </source>
</evidence>
<dbReference type="GO" id="GO:0071555">
    <property type="term" value="P:cell wall organization"/>
    <property type="evidence" value="ECO:0007669"/>
    <property type="project" value="UniProtKB-KW"/>
</dbReference>
<dbReference type="GO" id="GO:0046872">
    <property type="term" value="F:metal ion binding"/>
    <property type="evidence" value="ECO:0007669"/>
    <property type="project" value="UniProtKB-KW"/>
</dbReference>
<dbReference type="GO" id="GO:0008360">
    <property type="term" value="P:regulation of cell shape"/>
    <property type="evidence" value="ECO:0007669"/>
    <property type="project" value="UniProtKB-KW"/>
</dbReference>
<evidence type="ECO:0000256" key="3">
    <source>
        <dbReference type="ARBA" id="ARBA00022723"/>
    </source>
</evidence>
<dbReference type="InterPro" id="IPR013815">
    <property type="entry name" value="ATP_grasp_subdomain_1"/>
</dbReference>
<dbReference type="InterPro" id="IPR000291">
    <property type="entry name" value="D-Ala_lig_Van_CS"/>
</dbReference>
<dbReference type="Gene3D" id="3.40.50.20">
    <property type="match status" value="1"/>
</dbReference>
<evidence type="ECO:0000256" key="5">
    <source>
        <dbReference type="ARBA" id="ARBA00022840"/>
    </source>
</evidence>